<accession>A0A1Q2SJY5</accession>
<gene>
    <name evidence="6" type="ORF">TAO_0076</name>
</gene>
<keyword evidence="7" id="KW-1185">Reference proteome</keyword>
<feature type="domain" description="Alanine racemase N-terminal" evidence="5">
    <location>
        <begin position="8"/>
        <end position="227"/>
    </location>
</feature>
<name>A0A1Q2SJY5_9GAMM</name>
<evidence type="ECO:0000256" key="4">
    <source>
        <dbReference type="RuleBase" id="RU004514"/>
    </source>
</evidence>
<evidence type="ECO:0000256" key="2">
    <source>
        <dbReference type="HAMAP-Rule" id="MF_02087"/>
    </source>
</evidence>
<evidence type="ECO:0000313" key="7">
    <source>
        <dbReference type="Proteomes" id="UP000243679"/>
    </source>
</evidence>
<dbReference type="EMBL" id="AP014836">
    <property type="protein sequence ID" value="BAW79446.1"/>
    <property type="molecule type" value="Genomic_DNA"/>
</dbReference>
<comment type="cofactor">
    <cofactor evidence="3">
        <name>pyridoxal 5'-phosphate</name>
        <dbReference type="ChEBI" id="CHEBI:597326"/>
    </cofactor>
</comment>
<dbReference type="KEGG" id="ntt:TAO_0076"/>
<dbReference type="PANTHER" id="PTHR10146">
    <property type="entry name" value="PROLINE SYNTHETASE CO-TRANSCRIBED BACTERIAL HOMOLOG PROTEIN"/>
    <property type="match status" value="1"/>
</dbReference>
<dbReference type="CDD" id="cd06824">
    <property type="entry name" value="PLPDE_III_Yggs_like"/>
    <property type="match status" value="1"/>
</dbReference>
<dbReference type="PIRSF" id="PIRSF004848">
    <property type="entry name" value="YBL036c_PLPDEIII"/>
    <property type="match status" value="1"/>
</dbReference>
<evidence type="ECO:0000259" key="5">
    <source>
        <dbReference type="Pfam" id="PF01168"/>
    </source>
</evidence>
<dbReference type="Pfam" id="PF01168">
    <property type="entry name" value="Ala_racemase_N"/>
    <property type="match status" value="1"/>
</dbReference>
<dbReference type="AlphaFoldDB" id="A0A1Q2SJY5"/>
<organism evidence="6 7">
    <name type="scientific">Candidatus Nitrosoglobus terrae</name>
    <dbReference type="NCBI Taxonomy" id="1630141"/>
    <lineage>
        <taxon>Bacteria</taxon>
        <taxon>Pseudomonadati</taxon>
        <taxon>Pseudomonadota</taxon>
        <taxon>Gammaproteobacteria</taxon>
        <taxon>Chromatiales</taxon>
        <taxon>Chromatiaceae</taxon>
        <taxon>Candidatus Nitrosoglobus</taxon>
    </lineage>
</organism>
<dbReference type="Proteomes" id="UP000243679">
    <property type="component" value="Chromosome"/>
</dbReference>
<comment type="similarity">
    <text evidence="2 4">Belongs to the pyridoxal phosphate-binding protein YggS/PROSC family.</text>
</comment>
<dbReference type="InterPro" id="IPR011078">
    <property type="entry name" value="PyrdxlP_homeostasis"/>
</dbReference>
<comment type="function">
    <text evidence="2">Pyridoxal 5'-phosphate (PLP)-binding protein, which is involved in PLP homeostasis.</text>
</comment>
<protein>
    <recommendedName>
        <fullName evidence="2">Pyridoxal phosphate homeostasis protein</fullName>
        <shortName evidence="2">PLP homeostasis protein</shortName>
    </recommendedName>
</protein>
<evidence type="ECO:0000313" key="6">
    <source>
        <dbReference type="EMBL" id="BAW79446.1"/>
    </source>
</evidence>
<dbReference type="Gene3D" id="3.20.20.10">
    <property type="entry name" value="Alanine racemase"/>
    <property type="match status" value="1"/>
</dbReference>
<dbReference type="RefSeq" id="WP_096526110.1">
    <property type="nucleotide sequence ID" value="NZ_AP014836.1"/>
</dbReference>
<dbReference type="InterPro" id="IPR029066">
    <property type="entry name" value="PLP-binding_barrel"/>
</dbReference>
<dbReference type="HAMAP" id="MF_02087">
    <property type="entry name" value="PLP_homeostasis"/>
    <property type="match status" value="1"/>
</dbReference>
<evidence type="ECO:0000256" key="3">
    <source>
        <dbReference type="PIRSR" id="PIRSR004848-1"/>
    </source>
</evidence>
<dbReference type="SUPFAM" id="SSF51419">
    <property type="entry name" value="PLP-binding barrel"/>
    <property type="match status" value="1"/>
</dbReference>
<dbReference type="NCBIfam" id="TIGR00044">
    <property type="entry name" value="YggS family pyridoxal phosphate-dependent enzyme"/>
    <property type="match status" value="1"/>
</dbReference>
<feature type="modified residue" description="N6-(pyridoxal phosphate)lysine" evidence="2 3">
    <location>
        <position position="36"/>
    </location>
</feature>
<proteinExistence type="inferred from homology"/>
<reference evidence="6 7" key="1">
    <citation type="journal article" date="2017" name="ISME J.">
        <title>An acid-tolerant ammonia-oxidizing ?-proteobacterium from soil.</title>
        <authorList>
            <person name="Hayatsu M."/>
            <person name="Tago K."/>
            <person name="Uchiyama I."/>
            <person name="Toyoda A."/>
            <person name="Wang Y."/>
            <person name="Shimomura Y."/>
            <person name="Okubo T."/>
            <person name="Kurisu F."/>
            <person name="Hirono Y."/>
            <person name="Nonaka K."/>
            <person name="Akiyama H."/>
            <person name="Itoh T."/>
            <person name="Takami H."/>
        </authorList>
    </citation>
    <scope>NUCLEOTIDE SEQUENCE [LARGE SCALE GENOMIC DNA]</scope>
    <source>
        <strain evidence="6 7">TAO100</strain>
    </source>
</reference>
<dbReference type="OrthoDB" id="9804072at2"/>
<dbReference type="FunFam" id="3.20.20.10:FF:000018">
    <property type="entry name" value="Pyridoxal phosphate homeostasis protein"/>
    <property type="match status" value="1"/>
</dbReference>
<dbReference type="PANTHER" id="PTHR10146:SF14">
    <property type="entry name" value="PYRIDOXAL PHOSPHATE HOMEOSTASIS PROTEIN"/>
    <property type="match status" value="1"/>
</dbReference>
<dbReference type="GO" id="GO:0030170">
    <property type="term" value="F:pyridoxal phosphate binding"/>
    <property type="evidence" value="ECO:0007669"/>
    <property type="project" value="UniProtKB-UniRule"/>
</dbReference>
<sequence>MALIEQQLAQVRARITQAEQRFSRPAGSVTLIAATKTCSVDAIRTAAASGLRSFGENYLQEALPKIRELESEHYEWHFIGPIQSNKTRDIATHFDWVHSVDRLKIAQRLSDQRPPELGDLNICLQVNISDEDSKSGVMPEDLPKLAQEIAEIPRLSLRGLMTVPAITSDFEEQRQPFRALYQLWIELRQMGLALDILSIGMSDDLEAAIAEGATLVRIGTAIFGSRPQKPLKPQQPF</sequence>
<keyword evidence="1 2" id="KW-0663">Pyridoxal phosphate</keyword>
<dbReference type="InterPro" id="IPR001608">
    <property type="entry name" value="Ala_racemase_N"/>
</dbReference>
<evidence type="ECO:0000256" key="1">
    <source>
        <dbReference type="ARBA" id="ARBA00022898"/>
    </source>
</evidence>
<dbReference type="PROSITE" id="PS01211">
    <property type="entry name" value="UPF0001"/>
    <property type="match status" value="1"/>
</dbReference>